<dbReference type="GO" id="GO:0005886">
    <property type="term" value="C:plasma membrane"/>
    <property type="evidence" value="ECO:0007669"/>
    <property type="project" value="UniProtKB-SubCell"/>
</dbReference>
<feature type="transmembrane region" description="Helical" evidence="7">
    <location>
        <begin position="118"/>
        <end position="138"/>
    </location>
</feature>
<feature type="transmembrane region" description="Helical" evidence="7">
    <location>
        <begin position="324"/>
        <end position="345"/>
    </location>
</feature>
<organism evidence="8 9">
    <name type="scientific">Deinococcus koreensis</name>
    <dbReference type="NCBI Taxonomy" id="2054903"/>
    <lineage>
        <taxon>Bacteria</taxon>
        <taxon>Thermotogati</taxon>
        <taxon>Deinococcota</taxon>
        <taxon>Deinococci</taxon>
        <taxon>Deinococcales</taxon>
        <taxon>Deinococcaceae</taxon>
        <taxon>Deinococcus</taxon>
    </lineage>
</organism>
<feature type="transmembrane region" description="Helical" evidence="7">
    <location>
        <begin position="415"/>
        <end position="439"/>
    </location>
</feature>
<name>A0A2K3UTB9_9DEIO</name>
<keyword evidence="4 7" id="KW-0812">Transmembrane</keyword>
<dbReference type="OrthoDB" id="9770347at2"/>
<evidence type="ECO:0000256" key="7">
    <source>
        <dbReference type="SAM" id="Phobius"/>
    </source>
</evidence>
<feature type="transmembrane region" description="Helical" evidence="7">
    <location>
        <begin position="175"/>
        <end position="197"/>
    </location>
</feature>
<comment type="subcellular location">
    <subcellularLocation>
        <location evidence="1">Cell membrane</location>
        <topology evidence="1">Multi-pass membrane protein</topology>
    </subcellularLocation>
</comment>
<feature type="transmembrane region" description="Helical" evidence="7">
    <location>
        <begin position="383"/>
        <end position="403"/>
    </location>
</feature>
<feature type="transmembrane region" description="Helical" evidence="7">
    <location>
        <begin position="445"/>
        <end position="467"/>
    </location>
</feature>
<feature type="transmembrane region" description="Helical" evidence="7">
    <location>
        <begin position="12"/>
        <end position="33"/>
    </location>
</feature>
<dbReference type="Pfam" id="PF13440">
    <property type="entry name" value="Polysacc_synt_3"/>
    <property type="match status" value="1"/>
</dbReference>
<feature type="transmembrane region" description="Helical" evidence="7">
    <location>
        <begin position="290"/>
        <end position="312"/>
    </location>
</feature>
<evidence type="ECO:0000256" key="1">
    <source>
        <dbReference type="ARBA" id="ARBA00004651"/>
    </source>
</evidence>
<dbReference type="AlphaFoldDB" id="A0A2K3UTB9"/>
<dbReference type="EMBL" id="PPPD01000002">
    <property type="protein sequence ID" value="PNY79779.1"/>
    <property type="molecule type" value="Genomic_DNA"/>
</dbReference>
<evidence type="ECO:0000313" key="8">
    <source>
        <dbReference type="EMBL" id="PNY79779.1"/>
    </source>
</evidence>
<evidence type="ECO:0000256" key="5">
    <source>
        <dbReference type="ARBA" id="ARBA00022989"/>
    </source>
</evidence>
<sequence length="492" mass="53199">MSDLKSRTVTAIKWSYFSMFSGLALQLLFAAILSRLLTKEQFGVWYTATLLQSFGQFIANLGVGQAIVQKAKLTDDDVRAGFTSSILLGVLATALAWISAPYAGTYFNNPDLVPIFRAYSWVFVINSGIVVSHSLLRRALKFRPLVISELSMYILGHGILGLGSAYLGYGTYSLVISALSQGLIQLIILYAATRHTLRPVFRWSAYKDLYLFGTRATVVTFLEFISGSLDTFLIAKLYNPAALGLYSRTFSTIAQPAMGFAMSLSRVLAPSFSAVQGEPERLKRAYLSGLRALSLIIFTAAGCIVVDAPEIVRVMLGPTFLDSIVLMQIFAFFIPFSVLTNLSGVLAEATAHLKSKIVIQSTYFITLLIAFWSTHQLGMGVEAFAVVLVIWSVFRSAAFAILARRIIQGGGRDIAFSYLLGGACGLGAALLTAAIVIPLRAILPLPALFITEVILGGLMLGGVVILGPPNELQRMAKASLSRLTRRSANSAG</sequence>
<accession>A0A2K3UTB9</accession>
<keyword evidence="3" id="KW-1003">Cell membrane</keyword>
<comment type="similarity">
    <text evidence="2">Belongs to the polysaccharide synthase family.</text>
</comment>
<dbReference type="PANTHER" id="PTHR30250">
    <property type="entry name" value="PST FAMILY PREDICTED COLANIC ACID TRANSPORTER"/>
    <property type="match status" value="1"/>
</dbReference>
<keyword evidence="5 7" id="KW-1133">Transmembrane helix</keyword>
<feature type="transmembrane region" description="Helical" evidence="7">
    <location>
        <begin position="209"/>
        <end position="229"/>
    </location>
</feature>
<keyword evidence="6 7" id="KW-0472">Membrane</keyword>
<feature type="transmembrane region" description="Helical" evidence="7">
    <location>
        <begin position="249"/>
        <end position="269"/>
    </location>
</feature>
<reference evidence="8 9" key="1">
    <citation type="submission" date="2018-01" db="EMBL/GenBank/DDBJ databases">
        <title>Deinococcus koreensis sp. nov., a radiation-resistant bacterium isolated from river water.</title>
        <authorList>
            <person name="Choi A."/>
        </authorList>
    </citation>
    <scope>NUCLEOTIDE SEQUENCE [LARGE SCALE GENOMIC DNA]</scope>
    <source>
        <strain evidence="8 9">SJW1-2</strain>
    </source>
</reference>
<dbReference type="RefSeq" id="WP_103313763.1">
    <property type="nucleotide sequence ID" value="NZ_PPPD01000002.1"/>
</dbReference>
<evidence type="ECO:0000256" key="3">
    <source>
        <dbReference type="ARBA" id="ARBA00022475"/>
    </source>
</evidence>
<feature type="transmembrane region" description="Helical" evidence="7">
    <location>
        <begin position="150"/>
        <end position="169"/>
    </location>
</feature>
<dbReference type="InterPro" id="IPR050833">
    <property type="entry name" value="Poly_Biosynth_Transport"/>
</dbReference>
<evidence type="ECO:0000256" key="4">
    <source>
        <dbReference type="ARBA" id="ARBA00022692"/>
    </source>
</evidence>
<evidence type="ECO:0000313" key="9">
    <source>
        <dbReference type="Proteomes" id="UP000236379"/>
    </source>
</evidence>
<feature type="transmembrane region" description="Helical" evidence="7">
    <location>
        <begin position="80"/>
        <end position="98"/>
    </location>
</feature>
<evidence type="ECO:0000256" key="2">
    <source>
        <dbReference type="ARBA" id="ARBA00007430"/>
    </source>
</evidence>
<feature type="transmembrane region" description="Helical" evidence="7">
    <location>
        <begin position="357"/>
        <end position="377"/>
    </location>
</feature>
<evidence type="ECO:0000256" key="6">
    <source>
        <dbReference type="ARBA" id="ARBA00023136"/>
    </source>
</evidence>
<gene>
    <name evidence="8" type="ORF">CVO96_17680</name>
</gene>
<dbReference type="CDD" id="cd13127">
    <property type="entry name" value="MATE_tuaB_like"/>
    <property type="match status" value="1"/>
</dbReference>
<dbReference type="Proteomes" id="UP000236379">
    <property type="component" value="Unassembled WGS sequence"/>
</dbReference>
<feature type="transmembrane region" description="Helical" evidence="7">
    <location>
        <begin position="45"/>
        <end position="68"/>
    </location>
</feature>
<keyword evidence="9" id="KW-1185">Reference proteome</keyword>
<dbReference type="PANTHER" id="PTHR30250:SF10">
    <property type="entry name" value="LIPOPOLYSACCHARIDE BIOSYNTHESIS PROTEIN WZXC"/>
    <property type="match status" value="1"/>
</dbReference>
<comment type="caution">
    <text evidence="8">The sequence shown here is derived from an EMBL/GenBank/DDBJ whole genome shotgun (WGS) entry which is preliminary data.</text>
</comment>
<proteinExistence type="inferred from homology"/>
<protein>
    <submittedName>
        <fullName evidence="8">Lipopolysaccharide biosynthesis protein</fullName>
    </submittedName>
</protein>